<dbReference type="InterPro" id="IPR016161">
    <property type="entry name" value="Ald_DH/histidinol_DH"/>
</dbReference>
<organism evidence="9 10">
    <name type="scientific">Halovibrio salipaludis</name>
    <dbReference type="NCBI Taxonomy" id="2032626"/>
    <lineage>
        <taxon>Bacteria</taxon>
        <taxon>Pseudomonadati</taxon>
        <taxon>Pseudomonadota</taxon>
        <taxon>Gammaproteobacteria</taxon>
        <taxon>Oceanospirillales</taxon>
        <taxon>Halomonadaceae</taxon>
        <taxon>Halovibrio</taxon>
    </lineage>
</organism>
<feature type="active site" evidence="5">
    <location>
        <position position="259"/>
    </location>
</feature>
<reference evidence="9 10" key="1">
    <citation type="submission" date="2017-08" db="EMBL/GenBank/DDBJ databases">
        <title>Halovibrio sewagensis sp. nov., isolated from wastewater of high salinity.</title>
        <authorList>
            <person name="Dong X."/>
            <person name="Zhang G."/>
        </authorList>
    </citation>
    <scope>NUCLEOTIDE SEQUENCE [LARGE SCALE GENOMIC DNA]</scope>
    <source>
        <strain evidence="9 10">YL5-2</strain>
    </source>
</reference>
<evidence type="ECO:0000259" key="8">
    <source>
        <dbReference type="Pfam" id="PF00171"/>
    </source>
</evidence>
<dbReference type="PIRSF" id="PIRSF036492">
    <property type="entry name" value="ALDH"/>
    <property type="match status" value="1"/>
</dbReference>
<comment type="caution">
    <text evidence="9">The sequence shown here is derived from an EMBL/GenBank/DDBJ whole genome shotgun (WGS) entry which is preliminary data.</text>
</comment>
<gene>
    <name evidence="9" type="ORF">CK501_01085</name>
</gene>
<feature type="active site" evidence="5 6">
    <location>
        <position position="225"/>
    </location>
</feature>
<dbReference type="EMBL" id="NSKD01000001">
    <property type="protein sequence ID" value="PAU81778.1"/>
    <property type="molecule type" value="Genomic_DNA"/>
</dbReference>
<accession>A0A2A2FA03</accession>
<evidence type="ECO:0000256" key="1">
    <source>
        <dbReference type="ARBA" id="ARBA00009986"/>
    </source>
</evidence>
<keyword evidence="3" id="KW-0520">NAD</keyword>
<evidence type="ECO:0000313" key="10">
    <source>
        <dbReference type="Proteomes" id="UP000218896"/>
    </source>
</evidence>
<feature type="domain" description="Aldehyde dehydrogenase" evidence="8">
    <location>
        <begin position="14"/>
        <end position="449"/>
    </location>
</feature>
<dbReference type="PANTHER" id="PTHR43570:SF20">
    <property type="entry name" value="ALDEHYDE DEHYDROGENASE ALDX-RELATED"/>
    <property type="match status" value="1"/>
</dbReference>
<dbReference type="InterPro" id="IPR016162">
    <property type="entry name" value="Ald_DH_N"/>
</dbReference>
<proteinExistence type="inferred from homology"/>
<dbReference type="Gene3D" id="3.40.309.10">
    <property type="entry name" value="Aldehyde Dehydrogenase, Chain A, domain 2"/>
    <property type="match status" value="1"/>
</dbReference>
<dbReference type="SUPFAM" id="SSF53720">
    <property type="entry name" value="ALDH-like"/>
    <property type="match status" value="1"/>
</dbReference>
<dbReference type="GO" id="GO:0005737">
    <property type="term" value="C:cytoplasm"/>
    <property type="evidence" value="ECO:0007669"/>
    <property type="project" value="TreeGrafter"/>
</dbReference>
<keyword evidence="2 4" id="KW-0560">Oxidoreductase</keyword>
<dbReference type="FunFam" id="3.40.309.10:FF:000003">
    <property type="entry name" value="Aldehyde dehydrogenase"/>
    <property type="match status" value="1"/>
</dbReference>
<evidence type="ECO:0000313" key="9">
    <source>
        <dbReference type="EMBL" id="PAU81778.1"/>
    </source>
</evidence>
<dbReference type="PROSITE" id="PS00687">
    <property type="entry name" value="ALDEHYDE_DEHYDR_GLU"/>
    <property type="match status" value="1"/>
</dbReference>
<dbReference type="AlphaFoldDB" id="A0A2A2FA03"/>
<dbReference type="InterPro" id="IPR016163">
    <property type="entry name" value="Ald_DH_C"/>
</dbReference>
<dbReference type="GO" id="GO:0004029">
    <property type="term" value="F:aldehyde dehydrogenase (NAD+) activity"/>
    <property type="evidence" value="ECO:0007669"/>
    <property type="project" value="TreeGrafter"/>
</dbReference>
<protein>
    <recommendedName>
        <fullName evidence="4">Aldehyde dehydrogenase</fullName>
    </recommendedName>
</protein>
<evidence type="ECO:0000256" key="7">
    <source>
        <dbReference type="RuleBase" id="RU003345"/>
    </source>
</evidence>
<dbReference type="Pfam" id="PF00171">
    <property type="entry name" value="Aldedh"/>
    <property type="match status" value="1"/>
</dbReference>
<dbReference type="InterPro" id="IPR012394">
    <property type="entry name" value="Aldehyde_DH_NAD(P)"/>
</dbReference>
<comment type="similarity">
    <text evidence="1 4 7">Belongs to the aldehyde dehydrogenase family.</text>
</comment>
<keyword evidence="10" id="KW-1185">Reference proteome</keyword>
<evidence type="ECO:0000256" key="5">
    <source>
        <dbReference type="PIRSR" id="PIRSR036492-1"/>
    </source>
</evidence>
<dbReference type="CDD" id="cd07133">
    <property type="entry name" value="ALDH_CALDH_CalB"/>
    <property type="match status" value="1"/>
</dbReference>
<dbReference type="FunFam" id="3.40.605.10:FF:000004">
    <property type="entry name" value="Aldehyde dehydrogenase"/>
    <property type="match status" value="1"/>
</dbReference>
<evidence type="ECO:0000256" key="4">
    <source>
        <dbReference type="PIRNR" id="PIRNR036492"/>
    </source>
</evidence>
<evidence type="ECO:0000256" key="6">
    <source>
        <dbReference type="PROSITE-ProRule" id="PRU10007"/>
    </source>
</evidence>
<dbReference type="InterPro" id="IPR015590">
    <property type="entry name" value="Aldehyde_DH_dom"/>
</dbReference>
<dbReference type="Gene3D" id="3.40.605.10">
    <property type="entry name" value="Aldehyde Dehydrogenase, Chain A, domain 1"/>
    <property type="match status" value="1"/>
</dbReference>
<dbReference type="InterPro" id="IPR029510">
    <property type="entry name" value="Ald_DH_CS_GLU"/>
</dbReference>
<dbReference type="RefSeq" id="WP_095615879.1">
    <property type="nucleotide sequence ID" value="NZ_NSKD01000001.1"/>
</dbReference>
<name>A0A2A2FA03_9GAMM</name>
<dbReference type="OrthoDB" id="9812625at2"/>
<evidence type="ECO:0000256" key="2">
    <source>
        <dbReference type="ARBA" id="ARBA00023002"/>
    </source>
</evidence>
<sequence length="481" mass="53430">MVANVVQLTDNRKQIQQISRAFSAQREAFRAQPMPSGTERREHLKRLKRVLLANQDALCDAISEDFGGRSRDETLLAEIMPSIQNINYSLSHLSSWMKPEKRKVHVLFQPARNEVHYEPLGVVGIMVPWNYPLFLAAGPLTAALAAGNRVMLKLSEFTPATSALLERLLHETFPSDLVTVINGEADVAQAFSSQPFDHLLFTGSTPIGRMVMKAAAENLTPVTLELGGKSPAIISREVPMKDAAERIAFGKCINAGQTCVAPDYILCPRDRVNSFVDSFRSAVARMYPTIKDNPDYTSIINERQHERLTGVLDDARGKGAEIIQINPGNEYFGEDTRKLPPHLVLGATQDMQVLQDEVFGPLLPIVPYDRLEDALEYVNSGPNPLALYYFGYDRSEQRRVREQTHSGGMCINDTLVHVGQDDLPFGGVGHSGMGAYHGREGFVTFSNARGVMSKQRLNSGKAIHAPHGTLLHRVIYRLFIR</sequence>
<evidence type="ECO:0000256" key="3">
    <source>
        <dbReference type="ARBA" id="ARBA00023027"/>
    </source>
</evidence>
<dbReference type="Proteomes" id="UP000218896">
    <property type="component" value="Unassembled WGS sequence"/>
</dbReference>
<dbReference type="PANTHER" id="PTHR43570">
    <property type="entry name" value="ALDEHYDE DEHYDROGENASE"/>
    <property type="match status" value="1"/>
</dbReference>
<dbReference type="GO" id="GO:0006081">
    <property type="term" value="P:aldehyde metabolic process"/>
    <property type="evidence" value="ECO:0007669"/>
    <property type="project" value="InterPro"/>
</dbReference>